<name>A0AAF0EG68_9BASI</name>
<accession>A0AAF0EG68</accession>
<keyword evidence="5" id="KW-1185">Reference proteome</keyword>
<evidence type="ECO:0000313" key="4">
    <source>
        <dbReference type="EMBL" id="WFD24829.1"/>
    </source>
</evidence>
<dbReference type="Pfam" id="PF21032">
    <property type="entry name" value="PROPPIN"/>
    <property type="match status" value="1"/>
</dbReference>
<protein>
    <submittedName>
        <fullName evidence="4">Autophagy protein</fullName>
    </submittedName>
</protein>
<gene>
    <name evidence="4" type="primary">ATG18</name>
    <name evidence="4" type="ORF">MEQU1_003535</name>
</gene>
<keyword evidence="2" id="KW-0677">Repeat</keyword>
<reference evidence="4" key="1">
    <citation type="submission" date="2023-03" db="EMBL/GenBank/DDBJ databases">
        <title>Mating type loci evolution in Malassezia.</title>
        <authorList>
            <person name="Coelho M.A."/>
        </authorList>
    </citation>
    <scope>NUCLEOTIDE SEQUENCE</scope>
    <source>
        <strain evidence="4">CBS 12830</strain>
    </source>
</reference>
<dbReference type="InterPro" id="IPR048720">
    <property type="entry name" value="PROPPIN"/>
</dbReference>
<dbReference type="AlphaFoldDB" id="A0AAF0EG68"/>
<evidence type="ECO:0000256" key="1">
    <source>
        <dbReference type="ARBA" id="ARBA00022574"/>
    </source>
</evidence>
<sequence>MQRPWGGINEGVSASFNQDFSCVAVATSHGYSITNCEPCSLVYAKGTHATLTPDTGPIALVEMLFCTSLIAVVPEADAAGTQRRRLQILNTKRQSTICELMFPAPILAVHLNRRRLVVVLLEALYVYDISNMKLLHTIDHSHSLCALSPSSESCFLAYAAREPRTDAAAPGLSSHVVLYDLLTLSIASVVQAHRSSLACVALNASGTLLATASEKGTVVRVFSVPEGRLQYQFRRGSYSAHIYSITFNAASTLLCVTSDSDTVHIFRLSPAARIHEPDAALAAKKRPSLFTAWQRQGAAVANALGTYLPATWTDVWEPTRDFAWLKLPSAGMRTVAAVSNTLPLVFVLTHDGRLWTFALDLDHGGECSLVKQHALLHAPSYST</sequence>
<evidence type="ECO:0000256" key="2">
    <source>
        <dbReference type="ARBA" id="ARBA00022737"/>
    </source>
</evidence>
<dbReference type="InterPro" id="IPR036322">
    <property type="entry name" value="WD40_repeat_dom_sf"/>
</dbReference>
<proteinExistence type="inferred from homology"/>
<dbReference type="Gene3D" id="2.130.10.10">
    <property type="entry name" value="YVTN repeat-like/Quinoprotein amine dehydrogenase"/>
    <property type="match status" value="1"/>
</dbReference>
<keyword evidence="1" id="KW-0853">WD repeat</keyword>
<dbReference type="PANTHER" id="PTHR11227">
    <property type="entry name" value="WD-REPEAT PROTEIN INTERACTING WITH PHOSPHOINOSIDES WIPI -RELATED"/>
    <property type="match status" value="1"/>
</dbReference>
<dbReference type="Proteomes" id="UP001214415">
    <property type="component" value="Chromosome 8"/>
</dbReference>
<evidence type="ECO:0000256" key="3">
    <source>
        <dbReference type="ARBA" id="ARBA00025740"/>
    </source>
</evidence>
<dbReference type="GO" id="GO:0005737">
    <property type="term" value="C:cytoplasm"/>
    <property type="evidence" value="ECO:0007669"/>
    <property type="project" value="UniProtKB-ARBA"/>
</dbReference>
<organism evidence="4 5">
    <name type="scientific">Malassezia equina</name>
    <dbReference type="NCBI Taxonomy" id="1381935"/>
    <lineage>
        <taxon>Eukaryota</taxon>
        <taxon>Fungi</taxon>
        <taxon>Dikarya</taxon>
        <taxon>Basidiomycota</taxon>
        <taxon>Ustilaginomycotina</taxon>
        <taxon>Malasseziomycetes</taxon>
        <taxon>Malasseziales</taxon>
        <taxon>Malasseziaceae</taxon>
        <taxon>Malassezia</taxon>
    </lineage>
</organism>
<dbReference type="SMART" id="SM00320">
    <property type="entry name" value="WD40"/>
    <property type="match status" value="2"/>
</dbReference>
<dbReference type="SUPFAM" id="SSF50978">
    <property type="entry name" value="WD40 repeat-like"/>
    <property type="match status" value="1"/>
</dbReference>
<dbReference type="InterPro" id="IPR001680">
    <property type="entry name" value="WD40_rpt"/>
</dbReference>
<dbReference type="EMBL" id="CP119907">
    <property type="protein sequence ID" value="WFD24829.1"/>
    <property type="molecule type" value="Genomic_DNA"/>
</dbReference>
<comment type="similarity">
    <text evidence="3">Belongs to the WD repeat PROPPIN family.</text>
</comment>
<dbReference type="InterPro" id="IPR015943">
    <property type="entry name" value="WD40/YVTN_repeat-like_dom_sf"/>
</dbReference>
<evidence type="ECO:0000313" key="5">
    <source>
        <dbReference type="Proteomes" id="UP001214415"/>
    </source>
</evidence>